<evidence type="ECO:0000313" key="2">
    <source>
        <dbReference type="EMBL" id="PKY57268.1"/>
    </source>
</evidence>
<organism evidence="1 3">
    <name type="scientific">Rhizophagus irregularis</name>
    <dbReference type="NCBI Taxonomy" id="588596"/>
    <lineage>
        <taxon>Eukaryota</taxon>
        <taxon>Fungi</taxon>
        <taxon>Fungi incertae sedis</taxon>
        <taxon>Mucoromycota</taxon>
        <taxon>Glomeromycotina</taxon>
        <taxon>Glomeromycetes</taxon>
        <taxon>Glomerales</taxon>
        <taxon>Glomeraceae</taxon>
        <taxon>Rhizophagus</taxon>
    </lineage>
</organism>
<dbReference type="Proteomes" id="UP000234323">
    <property type="component" value="Unassembled WGS sequence"/>
</dbReference>
<protein>
    <submittedName>
        <fullName evidence="1">Uncharacterized protein</fullName>
    </submittedName>
</protein>
<keyword evidence="3" id="KW-1185">Reference proteome</keyword>
<evidence type="ECO:0000313" key="3">
    <source>
        <dbReference type="Proteomes" id="UP000234323"/>
    </source>
</evidence>
<dbReference type="VEuPathDB" id="FungiDB:FUN_025591"/>
<gene>
    <name evidence="1" type="ORF">RhiirA4_395454</name>
    <name evidence="2" type="ORF">RhiirA4_411582</name>
</gene>
<proteinExistence type="predicted"/>
<comment type="caution">
    <text evidence="1">The sequence shown here is derived from an EMBL/GenBank/DDBJ whole genome shotgun (WGS) entry which is preliminary data.</text>
</comment>
<sequence>MISQQYENSSIRSRINDSIELDVIIKQDSSGIKQEISGIESIFESNFATVSTRNTIHED</sequence>
<dbReference type="AlphaFoldDB" id="A0A2I1G349"/>
<name>A0A2I1G349_9GLOM</name>
<reference evidence="1 3" key="1">
    <citation type="submission" date="2015-10" db="EMBL/GenBank/DDBJ databases">
        <title>Genome analyses suggest a sexual origin of heterokaryosis in a supposedly ancient asexual fungus.</title>
        <authorList>
            <person name="Ropars J."/>
            <person name="Sedzielewska K."/>
            <person name="Noel J."/>
            <person name="Charron P."/>
            <person name="Farinelli L."/>
            <person name="Marton T."/>
            <person name="Kruger M."/>
            <person name="Pelin A."/>
            <person name="Brachmann A."/>
            <person name="Corradi N."/>
        </authorList>
    </citation>
    <scope>NUCLEOTIDE SEQUENCE [LARGE SCALE GENOMIC DNA]</scope>
    <source>
        <strain evidence="1 3">A4</strain>
    </source>
</reference>
<evidence type="ECO:0000313" key="1">
    <source>
        <dbReference type="EMBL" id="PKY41052.1"/>
    </source>
</evidence>
<dbReference type="EMBL" id="LLXI01002488">
    <property type="protein sequence ID" value="PKY57268.1"/>
    <property type="molecule type" value="Genomic_DNA"/>
</dbReference>
<dbReference type="VEuPathDB" id="FungiDB:RhiirFUN_024990"/>
<accession>A0A2I1G349</accession>
<dbReference type="EMBL" id="LLXI01000130">
    <property type="protein sequence ID" value="PKY41052.1"/>
    <property type="molecule type" value="Genomic_DNA"/>
</dbReference>